<feature type="binding site" evidence="5">
    <location>
        <position position="121"/>
    </location>
    <ligand>
        <name>substrate</name>
    </ligand>
</feature>
<dbReference type="InterPro" id="IPR000659">
    <property type="entry name" value="Pyridox_Oxase"/>
</dbReference>
<dbReference type="EC" id="1.4.3.5" evidence="5"/>
<comment type="pathway">
    <text evidence="5">Cofactor metabolism; pyridoxal 5'-phosphate salvage; pyridoxal 5'-phosphate from pyridoxine 5'-phosphate: step 1/1.</text>
</comment>
<evidence type="ECO:0000256" key="5">
    <source>
        <dbReference type="HAMAP-Rule" id="MF_01629"/>
    </source>
</evidence>
<feature type="binding site" evidence="5">
    <location>
        <begin position="55"/>
        <end position="60"/>
    </location>
    <ligand>
        <name>FMN</name>
        <dbReference type="ChEBI" id="CHEBI:58210"/>
    </ligand>
</feature>
<evidence type="ECO:0000313" key="9">
    <source>
        <dbReference type="Proteomes" id="UP001165283"/>
    </source>
</evidence>
<feature type="binding site" evidence="5">
    <location>
        <position position="99"/>
    </location>
    <ligand>
        <name>FMN</name>
        <dbReference type="ChEBI" id="CHEBI:58210"/>
    </ligand>
</feature>
<dbReference type="Pfam" id="PF10590">
    <property type="entry name" value="PNP_phzG_C"/>
    <property type="match status" value="1"/>
</dbReference>
<dbReference type="InterPro" id="IPR012349">
    <property type="entry name" value="Split_barrel_FMN-bd"/>
</dbReference>
<protein>
    <recommendedName>
        <fullName evidence="5">Pyridoxine/pyridoxamine 5'-phosphate oxidase</fullName>
        <ecNumber evidence="5">1.4.3.5</ecNumber>
    </recommendedName>
    <alternativeName>
        <fullName evidence="5">PNP/PMP oxidase</fullName>
        <shortName evidence="5">PNPOx</shortName>
    </alternativeName>
    <alternativeName>
        <fullName evidence="5">Pyridoxal 5'-phosphate synthase</fullName>
    </alternativeName>
</protein>
<dbReference type="InterPro" id="IPR019576">
    <property type="entry name" value="Pyridoxamine_oxidase_dimer_C"/>
</dbReference>
<comment type="caution">
    <text evidence="5">Lacks conserved residue(s) required for the propagation of feature annotation.</text>
</comment>
<dbReference type="Pfam" id="PF01243">
    <property type="entry name" value="PNPOx_N"/>
    <property type="match status" value="1"/>
</dbReference>
<feature type="binding site" evidence="5">
    <location>
        <begin position="70"/>
        <end position="71"/>
    </location>
    <ligand>
        <name>FMN</name>
        <dbReference type="ChEBI" id="CHEBI:58210"/>
    </ligand>
</feature>
<evidence type="ECO:0000256" key="4">
    <source>
        <dbReference type="ARBA" id="ARBA00023002"/>
    </source>
</evidence>
<gene>
    <name evidence="5 8" type="primary">pdxH</name>
    <name evidence="8" type="ORF">KDL28_19595</name>
</gene>
<evidence type="ECO:0000256" key="1">
    <source>
        <dbReference type="ARBA" id="ARBA00007301"/>
    </source>
</evidence>
<name>A0ABT1A2P5_9PSEU</name>
<dbReference type="GO" id="GO:0004733">
    <property type="term" value="F:pyridoxamine phosphate oxidase activity"/>
    <property type="evidence" value="ECO:0007669"/>
    <property type="project" value="UniProtKB-EC"/>
</dbReference>
<keyword evidence="2 5" id="KW-0285">Flavoprotein</keyword>
<feature type="binding site" evidence="5">
    <location>
        <position position="180"/>
    </location>
    <ligand>
        <name>FMN</name>
        <dbReference type="ChEBI" id="CHEBI:58210"/>
    </ligand>
</feature>
<feature type="binding site" evidence="5">
    <location>
        <position position="117"/>
    </location>
    <ligand>
        <name>substrate</name>
    </ligand>
</feature>
<reference evidence="8" key="1">
    <citation type="submission" date="2021-04" db="EMBL/GenBank/DDBJ databases">
        <title>Pseudonocardia sp. nov., isolated from sandy soil of mangrove forest.</title>
        <authorList>
            <person name="Zan Z."/>
            <person name="Huang R."/>
            <person name="Liu W."/>
        </authorList>
    </citation>
    <scope>NUCLEOTIDE SEQUENCE</scope>
    <source>
        <strain evidence="8">S2-4</strain>
    </source>
</reference>
<dbReference type="NCBIfam" id="NF004231">
    <property type="entry name" value="PRK05679.1"/>
    <property type="match status" value="1"/>
</dbReference>
<comment type="subunit">
    <text evidence="5">Homodimer.</text>
</comment>
<dbReference type="NCBIfam" id="TIGR00558">
    <property type="entry name" value="pdxH"/>
    <property type="match status" value="1"/>
</dbReference>
<organism evidence="8 9">
    <name type="scientific">Pseudonocardia humida</name>
    <dbReference type="NCBI Taxonomy" id="2800819"/>
    <lineage>
        <taxon>Bacteria</taxon>
        <taxon>Bacillati</taxon>
        <taxon>Actinomycetota</taxon>
        <taxon>Actinomycetes</taxon>
        <taxon>Pseudonocardiales</taxon>
        <taxon>Pseudonocardiaceae</taxon>
        <taxon>Pseudonocardia</taxon>
    </lineage>
</organism>
<feature type="binding site" evidence="5">
    <location>
        <begin position="186"/>
        <end position="188"/>
    </location>
    <ligand>
        <name>substrate</name>
    </ligand>
</feature>
<comment type="pathway">
    <text evidence="5">Cofactor metabolism; pyridoxal 5'-phosphate salvage; pyridoxal 5'-phosphate from pyridoxamine 5'-phosphate: step 1/1.</text>
</comment>
<feature type="domain" description="Pyridoxine 5'-phosphate oxidase dimerisation C-terminal" evidence="7">
    <location>
        <begin position="167"/>
        <end position="209"/>
    </location>
</feature>
<comment type="catalytic activity">
    <reaction evidence="5">
        <text>pyridoxine 5'-phosphate + O2 = pyridoxal 5'-phosphate + H2O2</text>
        <dbReference type="Rhea" id="RHEA:15149"/>
        <dbReference type="ChEBI" id="CHEBI:15379"/>
        <dbReference type="ChEBI" id="CHEBI:16240"/>
        <dbReference type="ChEBI" id="CHEBI:58589"/>
        <dbReference type="ChEBI" id="CHEBI:597326"/>
        <dbReference type="EC" id="1.4.3.5"/>
    </reaction>
</comment>
<proteinExistence type="inferred from homology"/>
<comment type="cofactor">
    <cofactor evidence="5">
        <name>FMN</name>
        <dbReference type="ChEBI" id="CHEBI:58210"/>
    </cofactor>
    <text evidence="5">Binds 1 FMN per subunit.</text>
</comment>
<feature type="binding site" evidence="5">
    <location>
        <begin position="134"/>
        <end position="135"/>
    </location>
    <ligand>
        <name>FMN</name>
        <dbReference type="ChEBI" id="CHEBI:58210"/>
    </ligand>
</feature>
<feature type="binding site" evidence="5">
    <location>
        <position position="190"/>
    </location>
    <ligand>
        <name>FMN</name>
        <dbReference type="ChEBI" id="CHEBI:58210"/>
    </ligand>
</feature>
<evidence type="ECO:0000259" key="7">
    <source>
        <dbReference type="Pfam" id="PF10590"/>
    </source>
</evidence>
<evidence type="ECO:0000313" key="8">
    <source>
        <dbReference type="EMBL" id="MCO1657265.1"/>
    </source>
</evidence>
<keyword evidence="9" id="KW-1185">Reference proteome</keyword>
<evidence type="ECO:0000259" key="6">
    <source>
        <dbReference type="Pfam" id="PF01243"/>
    </source>
</evidence>
<dbReference type="PIRSF" id="PIRSF000190">
    <property type="entry name" value="Pyd_amn-ph_oxd"/>
    <property type="match status" value="1"/>
</dbReference>
<comment type="similarity">
    <text evidence="1 5">Belongs to the pyridoxamine 5'-phosphate oxidase family.</text>
</comment>
<dbReference type="EMBL" id="JAGSOV010000040">
    <property type="protein sequence ID" value="MCO1657265.1"/>
    <property type="molecule type" value="Genomic_DNA"/>
</dbReference>
<sequence>MRVDYETAGLDVDDLAPTWHEQLAAWFAEAVAADVVEPNAMVLATAGTDGRPSSRTVLCKGFDARGVAFYTNYTSAKSHDIRSTRYASATFPWYALHRQVTVRGIVETVDLDEVLAYWSSRPRGAQLGAWASAQSAVVRDRRVLDDALAAVTQRFEGQDEVPLPGHWGGWRIAPDQVEFWQGRSDRMHDRLRYDINRLDRTWAVQRLAP</sequence>
<dbReference type="HAMAP" id="MF_01629">
    <property type="entry name" value="PdxH"/>
    <property type="match status" value="1"/>
</dbReference>
<dbReference type="PANTHER" id="PTHR10851">
    <property type="entry name" value="PYRIDOXINE-5-PHOSPHATE OXIDASE"/>
    <property type="match status" value="1"/>
</dbReference>
<dbReference type="PANTHER" id="PTHR10851:SF0">
    <property type="entry name" value="PYRIDOXINE-5'-PHOSPHATE OXIDASE"/>
    <property type="match status" value="1"/>
</dbReference>
<feature type="binding site" evidence="5">
    <location>
        <position position="60"/>
    </location>
    <ligand>
        <name>substrate</name>
    </ligand>
</feature>
<dbReference type="SUPFAM" id="SSF50475">
    <property type="entry name" value="FMN-binding split barrel"/>
    <property type="match status" value="1"/>
</dbReference>
<comment type="function">
    <text evidence="5">Catalyzes the oxidation of either pyridoxine 5'-phosphate (PNP) or pyridoxamine 5'-phosphate (PMP) into pyridoxal 5'-phosphate (PLP).</text>
</comment>
<dbReference type="Proteomes" id="UP001165283">
    <property type="component" value="Unassembled WGS sequence"/>
</dbReference>
<keyword evidence="3 5" id="KW-0288">FMN</keyword>
<keyword evidence="4 5" id="KW-0560">Oxidoreductase</keyword>
<accession>A0ABT1A2P5</accession>
<keyword evidence="5" id="KW-0664">Pyridoxine biosynthesis</keyword>
<dbReference type="InterPro" id="IPR011576">
    <property type="entry name" value="Pyridox_Oxase_N"/>
</dbReference>
<dbReference type="InterPro" id="IPR019740">
    <property type="entry name" value="Pyridox_Oxase_CS"/>
</dbReference>
<feature type="domain" description="Pyridoxamine 5'-phosphate oxidase N-terminal" evidence="6">
    <location>
        <begin position="29"/>
        <end position="153"/>
    </location>
</feature>
<feature type="binding site" evidence="5">
    <location>
        <position position="77"/>
    </location>
    <ligand>
        <name>FMN</name>
        <dbReference type="ChEBI" id="CHEBI:58210"/>
    </ligand>
</feature>
<dbReference type="PROSITE" id="PS01064">
    <property type="entry name" value="PYRIDOX_OXIDASE"/>
    <property type="match status" value="1"/>
</dbReference>
<comment type="caution">
    <text evidence="8">The sequence shown here is derived from an EMBL/GenBank/DDBJ whole genome shotgun (WGS) entry which is preliminary data.</text>
</comment>
<evidence type="ECO:0000256" key="3">
    <source>
        <dbReference type="ARBA" id="ARBA00022643"/>
    </source>
</evidence>
<dbReference type="Gene3D" id="2.30.110.10">
    <property type="entry name" value="Electron Transport, Fmn-binding Protein, Chain A"/>
    <property type="match status" value="1"/>
</dbReference>
<evidence type="ECO:0000256" key="2">
    <source>
        <dbReference type="ARBA" id="ARBA00022630"/>
    </source>
</evidence>
<comment type="catalytic activity">
    <reaction evidence="5">
        <text>pyridoxamine 5'-phosphate + O2 + H2O = pyridoxal 5'-phosphate + H2O2 + NH4(+)</text>
        <dbReference type="Rhea" id="RHEA:15817"/>
        <dbReference type="ChEBI" id="CHEBI:15377"/>
        <dbReference type="ChEBI" id="CHEBI:15379"/>
        <dbReference type="ChEBI" id="CHEBI:16240"/>
        <dbReference type="ChEBI" id="CHEBI:28938"/>
        <dbReference type="ChEBI" id="CHEBI:58451"/>
        <dbReference type="ChEBI" id="CHEBI:597326"/>
        <dbReference type="EC" id="1.4.3.5"/>
    </reaction>
</comment>